<dbReference type="EMBL" id="PSQE01000008">
    <property type="protein sequence ID" value="RHN42791.1"/>
    <property type="molecule type" value="Genomic_DNA"/>
</dbReference>
<protein>
    <recommendedName>
        <fullName evidence="4">Transmembrane protein</fullName>
    </recommendedName>
</protein>
<keyword evidence="1" id="KW-1133">Transmembrane helix</keyword>
<dbReference type="Gramene" id="rna49278">
    <property type="protein sequence ID" value="RHN42791.1"/>
    <property type="gene ID" value="gene49278"/>
</dbReference>
<proteinExistence type="predicted"/>
<evidence type="ECO:0008006" key="4">
    <source>
        <dbReference type="Google" id="ProtNLM"/>
    </source>
</evidence>
<name>A0A396GRJ6_MEDTR</name>
<accession>A0A396GRJ6</accession>
<organism evidence="2 3">
    <name type="scientific">Medicago truncatula</name>
    <name type="common">Barrel medic</name>
    <name type="synonym">Medicago tribuloides</name>
    <dbReference type="NCBI Taxonomy" id="3880"/>
    <lineage>
        <taxon>Eukaryota</taxon>
        <taxon>Viridiplantae</taxon>
        <taxon>Streptophyta</taxon>
        <taxon>Embryophyta</taxon>
        <taxon>Tracheophyta</taxon>
        <taxon>Spermatophyta</taxon>
        <taxon>Magnoliopsida</taxon>
        <taxon>eudicotyledons</taxon>
        <taxon>Gunneridae</taxon>
        <taxon>Pentapetalae</taxon>
        <taxon>rosids</taxon>
        <taxon>fabids</taxon>
        <taxon>Fabales</taxon>
        <taxon>Fabaceae</taxon>
        <taxon>Papilionoideae</taxon>
        <taxon>50 kb inversion clade</taxon>
        <taxon>NPAAA clade</taxon>
        <taxon>Hologalegina</taxon>
        <taxon>IRL clade</taxon>
        <taxon>Trifolieae</taxon>
        <taxon>Medicago</taxon>
    </lineage>
</organism>
<reference evidence="3" key="1">
    <citation type="journal article" date="2018" name="Nat. Plants">
        <title>Whole-genome landscape of Medicago truncatula symbiotic genes.</title>
        <authorList>
            <person name="Pecrix Y."/>
            <person name="Staton S.E."/>
            <person name="Sallet E."/>
            <person name="Lelandais-Briere C."/>
            <person name="Moreau S."/>
            <person name="Carrere S."/>
            <person name="Blein T."/>
            <person name="Jardinaud M.F."/>
            <person name="Latrasse D."/>
            <person name="Zouine M."/>
            <person name="Zahm M."/>
            <person name="Kreplak J."/>
            <person name="Mayjonade B."/>
            <person name="Satge C."/>
            <person name="Perez M."/>
            <person name="Cauet S."/>
            <person name="Marande W."/>
            <person name="Chantry-Darmon C."/>
            <person name="Lopez-Roques C."/>
            <person name="Bouchez O."/>
            <person name="Berard A."/>
            <person name="Debelle F."/>
            <person name="Munos S."/>
            <person name="Bendahmane A."/>
            <person name="Berges H."/>
            <person name="Niebel A."/>
            <person name="Buitink J."/>
            <person name="Frugier F."/>
            <person name="Benhamed M."/>
            <person name="Crespi M."/>
            <person name="Gouzy J."/>
            <person name="Gamas P."/>
        </authorList>
    </citation>
    <scope>NUCLEOTIDE SEQUENCE [LARGE SCALE GENOMIC DNA]</scope>
    <source>
        <strain evidence="3">cv. Jemalong A17</strain>
    </source>
</reference>
<comment type="caution">
    <text evidence="2">The sequence shown here is derived from an EMBL/GenBank/DDBJ whole genome shotgun (WGS) entry which is preliminary data.</text>
</comment>
<dbReference type="AlphaFoldDB" id="A0A396GRJ6"/>
<evidence type="ECO:0000256" key="1">
    <source>
        <dbReference type="SAM" id="Phobius"/>
    </source>
</evidence>
<evidence type="ECO:0000313" key="2">
    <source>
        <dbReference type="EMBL" id="RHN42791.1"/>
    </source>
</evidence>
<keyword evidence="1" id="KW-0812">Transmembrane</keyword>
<keyword evidence="1" id="KW-0472">Membrane</keyword>
<feature type="transmembrane region" description="Helical" evidence="1">
    <location>
        <begin position="28"/>
        <end position="45"/>
    </location>
</feature>
<dbReference type="Proteomes" id="UP000265566">
    <property type="component" value="Chromosome 8"/>
</dbReference>
<gene>
    <name evidence="2" type="ORF">MtrunA17_Chr8g0380771</name>
</gene>
<evidence type="ECO:0000313" key="3">
    <source>
        <dbReference type="Proteomes" id="UP000265566"/>
    </source>
</evidence>
<sequence length="108" mass="12707">MYLDCSSAPGFNSFTSKRNYSENKRRRVNVVVLHMGFVILGLLHMCFKFENINVMEEKKNELERSEYMNYCVLFQALPKHSHSITFVSSPYRSFMTSLLDCQEAPLFY</sequence>